<dbReference type="NCBIfam" id="TIGR00167">
    <property type="entry name" value="cbbA"/>
    <property type="match status" value="1"/>
</dbReference>
<feature type="binding site" evidence="2">
    <location>
        <begin position="204"/>
        <end position="206"/>
    </location>
    <ligand>
        <name>dihydroxyacetone phosphate</name>
        <dbReference type="ChEBI" id="CHEBI:57642"/>
    </ligand>
</feature>
<feature type="binding site" evidence="3">
    <location>
        <position position="175"/>
    </location>
    <ligand>
        <name>Zn(2+)</name>
        <dbReference type="ChEBI" id="CHEBI:29105"/>
        <label>1</label>
        <note>catalytic</note>
    </ligand>
</feature>
<dbReference type="InterPro" id="IPR050246">
    <property type="entry name" value="Class_II_FBP_aldolase"/>
</dbReference>
<dbReference type="PANTHER" id="PTHR30304:SF0">
    <property type="entry name" value="D-TAGATOSE-1,6-BISPHOSPHATE ALDOLASE SUBUNIT GATY-RELATED"/>
    <property type="match status" value="1"/>
</dbReference>
<gene>
    <name evidence="4" type="ORF">P1A27_11330</name>
</gene>
<dbReference type="InterPro" id="IPR013785">
    <property type="entry name" value="Aldolase_TIM"/>
</dbReference>
<proteinExistence type="predicted"/>
<name>A0AAW7AHD8_9STAP</name>
<dbReference type="Proteomes" id="UP001174037">
    <property type="component" value="Unassembled WGS sequence"/>
</dbReference>
<evidence type="ECO:0000256" key="2">
    <source>
        <dbReference type="PIRSR" id="PIRSR001359-2"/>
    </source>
</evidence>
<evidence type="ECO:0000313" key="5">
    <source>
        <dbReference type="Proteomes" id="UP001174037"/>
    </source>
</evidence>
<feature type="binding site" evidence="3">
    <location>
        <position position="203"/>
    </location>
    <ligand>
        <name>Zn(2+)</name>
        <dbReference type="ChEBI" id="CHEBI:29105"/>
        <label>1</label>
        <note>catalytic</note>
    </ligand>
</feature>
<reference evidence="4" key="2">
    <citation type="submission" date="2023-03" db="EMBL/GenBank/DDBJ databases">
        <authorList>
            <person name="Vazquez L."/>
            <person name="Rodriguez J."/>
            <person name="Mayo B."/>
            <person name="Florez A.B."/>
        </authorList>
    </citation>
    <scope>NUCLEOTIDE SEQUENCE</scope>
    <source>
        <strain evidence="4">5A3I</strain>
    </source>
</reference>
<evidence type="ECO:0000313" key="4">
    <source>
        <dbReference type="EMBL" id="MDK9866536.1"/>
    </source>
</evidence>
<comment type="cofactor">
    <cofactor evidence="3">
        <name>Zn(2+)</name>
        <dbReference type="ChEBI" id="CHEBI:29105"/>
    </cofactor>
    <text evidence="3">Binds 2 Zn(2+) ions per subunit. One is catalytic and the other provides a structural contribution.</text>
</comment>
<evidence type="ECO:0000256" key="3">
    <source>
        <dbReference type="PIRSR" id="PIRSR001359-3"/>
    </source>
</evidence>
<sequence>MKKYILNAFENHYAIPQININGLIWIEGALKAAQESGSPIILGTTDKNIPFLGGYEFIGKTIKNKIQAMNITVPVIIHLDHGLSVEGCKKAVDAGYDSVMFDGSKLPIDENIKSTKEVVDYAHQYNVYVEGEVGAVGGSEDGMTSNLKYASLEDCVKLANNSNLDTLAPALGSVHGEYVGEPDLDFNKMKNINDILNIPLVLHGASGLSDNDLKKAINYGHAKINFNTEINIAWSSAIRDYLIKHPKVFSPQEILSPSIEIIKSTVNSIIKKCSSDGKVKL</sequence>
<dbReference type="CDD" id="cd00947">
    <property type="entry name" value="TBP_aldolase_IIB"/>
    <property type="match status" value="1"/>
</dbReference>
<dbReference type="RefSeq" id="WP_285324094.1">
    <property type="nucleotide sequence ID" value="NZ_JARGCK010000009.1"/>
</dbReference>
<dbReference type="PANTHER" id="PTHR30304">
    <property type="entry name" value="D-TAGATOSE-1,6-BISPHOSPHATE ALDOLASE"/>
    <property type="match status" value="1"/>
</dbReference>
<keyword evidence="3" id="KW-0862">Zinc</keyword>
<protein>
    <submittedName>
        <fullName evidence="4">Ketose-bisphosphate aldolase</fullName>
    </submittedName>
</protein>
<dbReference type="PROSITE" id="PS00602">
    <property type="entry name" value="ALDOLASE_CLASS_II_1"/>
    <property type="match status" value="1"/>
</dbReference>
<organism evidence="4 5">
    <name type="scientific">Staphylococcus equorum</name>
    <dbReference type="NCBI Taxonomy" id="246432"/>
    <lineage>
        <taxon>Bacteria</taxon>
        <taxon>Bacillati</taxon>
        <taxon>Bacillota</taxon>
        <taxon>Bacilli</taxon>
        <taxon>Bacillales</taxon>
        <taxon>Staphylococcaceae</taxon>
        <taxon>Staphylococcus</taxon>
    </lineage>
</organism>
<feature type="binding site" evidence="3">
    <location>
        <position position="81"/>
    </location>
    <ligand>
        <name>Zn(2+)</name>
        <dbReference type="ChEBI" id="CHEBI:29105"/>
        <label>1</label>
        <note>catalytic</note>
    </ligand>
</feature>
<dbReference type="PIRSF" id="PIRSF001359">
    <property type="entry name" value="F_bP_aldolase_II"/>
    <property type="match status" value="1"/>
</dbReference>
<evidence type="ECO:0000256" key="1">
    <source>
        <dbReference type="PIRSR" id="PIRSR001359-1"/>
    </source>
</evidence>
<dbReference type="AlphaFoldDB" id="A0AAW7AHD8"/>
<dbReference type="GO" id="GO:0005975">
    <property type="term" value="P:carbohydrate metabolic process"/>
    <property type="evidence" value="ECO:0007669"/>
    <property type="project" value="InterPro"/>
</dbReference>
<comment type="caution">
    <text evidence="4">The sequence shown here is derived from an EMBL/GenBank/DDBJ whole genome shotgun (WGS) entry which is preliminary data.</text>
</comment>
<feature type="binding site" evidence="3">
    <location>
        <position position="102"/>
    </location>
    <ligand>
        <name>Zn(2+)</name>
        <dbReference type="ChEBI" id="CHEBI:29105"/>
        <label>2</label>
    </ligand>
</feature>
<dbReference type="GO" id="GO:0008270">
    <property type="term" value="F:zinc ion binding"/>
    <property type="evidence" value="ECO:0007669"/>
    <property type="project" value="InterPro"/>
</dbReference>
<dbReference type="PROSITE" id="PS00806">
    <property type="entry name" value="ALDOLASE_CLASS_II_2"/>
    <property type="match status" value="1"/>
</dbReference>
<dbReference type="SUPFAM" id="SSF51569">
    <property type="entry name" value="Aldolase"/>
    <property type="match status" value="1"/>
</dbReference>
<dbReference type="GO" id="GO:0016832">
    <property type="term" value="F:aldehyde-lyase activity"/>
    <property type="evidence" value="ECO:0007669"/>
    <property type="project" value="InterPro"/>
</dbReference>
<accession>A0AAW7AHD8</accession>
<dbReference type="InterPro" id="IPR000771">
    <property type="entry name" value="FBA_II"/>
</dbReference>
<keyword evidence="3" id="KW-0479">Metal-binding</keyword>
<feature type="binding site" evidence="3">
    <location>
        <position position="132"/>
    </location>
    <ligand>
        <name>Zn(2+)</name>
        <dbReference type="ChEBI" id="CHEBI:29105"/>
        <label>2</label>
    </ligand>
</feature>
<feature type="binding site" evidence="2">
    <location>
        <begin position="225"/>
        <end position="228"/>
    </location>
    <ligand>
        <name>dihydroxyacetone phosphate</name>
        <dbReference type="ChEBI" id="CHEBI:57642"/>
    </ligand>
</feature>
<feature type="active site" description="Proton donor" evidence="1">
    <location>
        <position position="80"/>
    </location>
</feature>
<dbReference type="EMBL" id="JARGCK010000009">
    <property type="protein sequence ID" value="MDK9866536.1"/>
    <property type="molecule type" value="Genomic_DNA"/>
</dbReference>
<dbReference type="Pfam" id="PF01116">
    <property type="entry name" value="F_bP_aldolase"/>
    <property type="match status" value="1"/>
</dbReference>
<reference evidence="4" key="1">
    <citation type="journal article" date="2023" name="Int. J. Mol. Sci.">
        <title>Antibiotic Resistance/Susceptibility Profiles of Staphylococcus equorum Strains from Cheese, and Genome Analysis for Antibiotic Resistance Genes.</title>
        <authorList>
            <person name="Vazquez L."/>
            <person name="Srednik M.E."/>
            <person name="Rodriguez J."/>
            <person name="Florez A.B."/>
            <person name="Mayo B."/>
        </authorList>
    </citation>
    <scope>NUCLEOTIDE SEQUENCE</scope>
    <source>
        <strain evidence="4">5A3I</strain>
    </source>
</reference>
<dbReference type="Gene3D" id="3.20.20.70">
    <property type="entry name" value="Aldolase class I"/>
    <property type="match status" value="1"/>
</dbReference>
<feature type="binding site" evidence="2">
    <location>
        <position position="176"/>
    </location>
    <ligand>
        <name>dihydroxyacetone phosphate</name>
        <dbReference type="ChEBI" id="CHEBI:57642"/>
    </ligand>
</feature>